<comment type="caution">
    <text evidence="3">The sequence shown here is derived from an EMBL/GenBank/DDBJ whole genome shotgun (WGS) entry which is preliminary data.</text>
</comment>
<evidence type="ECO:0000256" key="1">
    <source>
        <dbReference type="SAM" id="MobiDB-lite"/>
    </source>
</evidence>
<feature type="domain" description="Putative auto-transporter adhesin head GIN" evidence="2">
    <location>
        <begin position="44"/>
        <end position="231"/>
    </location>
</feature>
<dbReference type="InterPro" id="IPR021255">
    <property type="entry name" value="DUF2807"/>
</dbReference>
<protein>
    <submittedName>
        <fullName evidence="3">DUF2807 domain-containing protein</fullName>
    </submittedName>
</protein>
<name>A0ABT4A2B3_9BACT</name>
<evidence type="ECO:0000313" key="3">
    <source>
        <dbReference type="EMBL" id="MCY1075486.1"/>
    </source>
</evidence>
<dbReference type="EMBL" id="JAPNKA010000001">
    <property type="protein sequence ID" value="MCY1075486.1"/>
    <property type="molecule type" value="Genomic_DNA"/>
</dbReference>
<feature type="region of interest" description="Disordered" evidence="1">
    <location>
        <begin position="176"/>
        <end position="207"/>
    </location>
</feature>
<evidence type="ECO:0000259" key="2">
    <source>
        <dbReference type="Pfam" id="PF10988"/>
    </source>
</evidence>
<dbReference type="RefSeq" id="WP_267534417.1">
    <property type="nucleotide sequence ID" value="NZ_JAPNKA010000001.1"/>
</dbReference>
<keyword evidence="4" id="KW-1185">Reference proteome</keyword>
<sequence length="247" mass="25732">MKRNARGPWMGMSLLVVALSGCWLGPQVQGSGNLVQEERQLPGFVSLEVNDGIEATVVVDPNQPQKVRLVGDDNLVKLLRTEPLGSSGLRVYFSQEEVLGWNSRNPLRVEVTVPSLEALSGSGGGKVEVSGDVSPASFSLEVSGGGTVKMSGLDTESFSMEVSGGSDVTLAGSATRVESDMSGGSNLRARSLTSRDATLTSSGGGTTELRVSESLRVSASGGSEVRIIGRPTVLKEELSGGSTLDFE</sequence>
<evidence type="ECO:0000313" key="4">
    <source>
        <dbReference type="Proteomes" id="UP001207654"/>
    </source>
</evidence>
<dbReference type="PROSITE" id="PS51257">
    <property type="entry name" value="PROKAR_LIPOPROTEIN"/>
    <property type="match status" value="1"/>
</dbReference>
<dbReference type="Pfam" id="PF10988">
    <property type="entry name" value="DUF2807"/>
    <property type="match status" value="1"/>
</dbReference>
<reference evidence="3 4" key="1">
    <citation type="submission" date="2022-11" db="EMBL/GenBank/DDBJ databases">
        <title>Minimal conservation of predation-associated metabolite biosynthetic gene clusters underscores biosynthetic potential of Myxococcota including descriptions for ten novel species: Archangium lansinium sp. nov., Myxococcus landrumus sp. nov., Nannocystis bai.</title>
        <authorList>
            <person name="Ahearne A."/>
            <person name="Stevens C."/>
            <person name="Phillips K."/>
        </authorList>
    </citation>
    <scope>NUCLEOTIDE SEQUENCE [LARGE SCALE GENOMIC DNA]</scope>
    <source>
        <strain evidence="3 4">MIWBW</strain>
    </source>
</reference>
<gene>
    <name evidence="3" type="ORF">OV287_13425</name>
</gene>
<dbReference type="Gene3D" id="2.160.20.120">
    <property type="match status" value="1"/>
</dbReference>
<proteinExistence type="predicted"/>
<organism evidence="3 4">
    <name type="scientific">Archangium lansingense</name>
    <dbReference type="NCBI Taxonomy" id="2995310"/>
    <lineage>
        <taxon>Bacteria</taxon>
        <taxon>Pseudomonadati</taxon>
        <taxon>Myxococcota</taxon>
        <taxon>Myxococcia</taxon>
        <taxon>Myxococcales</taxon>
        <taxon>Cystobacterineae</taxon>
        <taxon>Archangiaceae</taxon>
        <taxon>Archangium</taxon>
    </lineage>
</organism>
<accession>A0ABT4A2B3</accession>
<dbReference type="Proteomes" id="UP001207654">
    <property type="component" value="Unassembled WGS sequence"/>
</dbReference>